<dbReference type="SUPFAM" id="SSF46785">
    <property type="entry name" value="Winged helix' DNA-binding domain"/>
    <property type="match status" value="1"/>
</dbReference>
<dbReference type="InterPro" id="IPR000835">
    <property type="entry name" value="HTH_MarR-typ"/>
</dbReference>
<name>A0A0F0LVE3_9MICO</name>
<dbReference type="STRING" id="400772.RR49_02626"/>
<dbReference type="EMBL" id="JYIY01000079">
    <property type="protein sequence ID" value="KJL35401.1"/>
    <property type="molecule type" value="Genomic_DNA"/>
</dbReference>
<dbReference type="OrthoDB" id="8966183at2"/>
<evidence type="ECO:0000313" key="3">
    <source>
        <dbReference type="Proteomes" id="UP000033451"/>
    </source>
</evidence>
<dbReference type="SMART" id="SM00347">
    <property type="entry name" value="HTH_MARR"/>
    <property type="match status" value="1"/>
</dbReference>
<dbReference type="AlphaFoldDB" id="A0A0F0LVE3"/>
<dbReference type="Proteomes" id="UP000033451">
    <property type="component" value="Unassembled WGS sequence"/>
</dbReference>
<dbReference type="PANTHER" id="PTHR39515">
    <property type="entry name" value="CONSERVED PROTEIN"/>
    <property type="match status" value="1"/>
</dbReference>
<evidence type="ECO:0000259" key="1">
    <source>
        <dbReference type="PROSITE" id="PS50995"/>
    </source>
</evidence>
<dbReference type="InterPro" id="IPR036390">
    <property type="entry name" value="WH_DNA-bd_sf"/>
</dbReference>
<dbReference type="RefSeq" id="WP_045248507.1">
    <property type="nucleotide sequence ID" value="NZ_JYIY01000079.1"/>
</dbReference>
<dbReference type="InterPro" id="IPR036388">
    <property type="entry name" value="WH-like_DNA-bd_sf"/>
</dbReference>
<proteinExistence type="predicted"/>
<dbReference type="PANTHER" id="PTHR39515:SF2">
    <property type="entry name" value="HTH-TYPE TRANSCRIPTIONAL REGULATOR RV0880"/>
    <property type="match status" value="1"/>
</dbReference>
<keyword evidence="3" id="KW-1185">Reference proteome</keyword>
<evidence type="ECO:0000313" key="2">
    <source>
        <dbReference type="EMBL" id="KJL35401.1"/>
    </source>
</evidence>
<feature type="domain" description="HTH marR-type" evidence="1">
    <location>
        <begin position="1"/>
        <end position="134"/>
    </location>
</feature>
<reference evidence="2 3" key="1">
    <citation type="submission" date="2015-02" db="EMBL/GenBank/DDBJ databases">
        <title>Draft genome sequences of ten Microbacterium spp. with emphasis on heavy metal contaminated environments.</title>
        <authorList>
            <person name="Corretto E."/>
        </authorList>
    </citation>
    <scope>NUCLEOTIDE SEQUENCE [LARGE SCALE GENOMIC DNA]</scope>
    <source>
        <strain evidence="2 3">DSM 18659</strain>
    </source>
</reference>
<dbReference type="InterPro" id="IPR052526">
    <property type="entry name" value="HTH-type_Bedaq_tolerance"/>
</dbReference>
<dbReference type="Pfam" id="PF12802">
    <property type="entry name" value="MarR_2"/>
    <property type="match status" value="1"/>
</dbReference>
<sequence length="144" mass="15615">MTRTKDIERIVTAAHALTRIAAVRTGSEVPAAQWRMLSALNGEGALRVGALAQFARTPQPVVTRLVGQLVDEGLVTRAGDPEDSRATVVDLTADGREALDRWRTDLVAAIEPLFTDLADDEWETLRRASQILADRTAVSLAVAR</sequence>
<organism evidence="2 3">
    <name type="scientific">Microbacterium ginsengisoli</name>
    <dbReference type="NCBI Taxonomy" id="400772"/>
    <lineage>
        <taxon>Bacteria</taxon>
        <taxon>Bacillati</taxon>
        <taxon>Actinomycetota</taxon>
        <taxon>Actinomycetes</taxon>
        <taxon>Micrococcales</taxon>
        <taxon>Microbacteriaceae</taxon>
        <taxon>Microbacterium</taxon>
    </lineage>
</organism>
<gene>
    <name evidence="2" type="ORF">RR49_02626</name>
</gene>
<dbReference type="PATRIC" id="fig|400772.4.peg.2639"/>
<protein>
    <submittedName>
        <fullName evidence="2">MarR family protein</fullName>
    </submittedName>
</protein>
<dbReference type="PRINTS" id="PR00598">
    <property type="entry name" value="HTHMARR"/>
</dbReference>
<dbReference type="PROSITE" id="PS50995">
    <property type="entry name" value="HTH_MARR_2"/>
    <property type="match status" value="1"/>
</dbReference>
<dbReference type="GO" id="GO:0003700">
    <property type="term" value="F:DNA-binding transcription factor activity"/>
    <property type="evidence" value="ECO:0007669"/>
    <property type="project" value="InterPro"/>
</dbReference>
<comment type="caution">
    <text evidence="2">The sequence shown here is derived from an EMBL/GenBank/DDBJ whole genome shotgun (WGS) entry which is preliminary data.</text>
</comment>
<dbReference type="Gene3D" id="1.10.10.10">
    <property type="entry name" value="Winged helix-like DNA-binding domain superfamily/Winged helix DNA-binding domain"/>
    <property type="match status" value="1"/>
</dbReference>
<accession>A0A0F0LVE3</accession>